<sequence>MTAGVRTGGRRVRVERERERALGRERRATGRVEIFPDGLRRRSWSIYLIEWIWMGSRSRTGNRTGTKFRDDVETWTVVPLEEQARLVWLNFGTTWTVIPLEEQARLVWLNEYDEGGARHGIMTTNSFEVYNWMLRGVRGLPLVGIVEFYLYRTIKYFMERYAVADQSIMADP</sequence>
<comment type="caution">
    <text evidence="1">The sequence shown here is derived from an EMBL/GenBank/DDBJ whole genome shotgun (WGS) entry which is preliminary data.</text>
</comment>
<name>A0A811NDK7_9POAL</name>
<dbReference type="OrthoDB" id="660475at2759"/>
<keyword evidence="2" id="KW-1185">Reference proteome</keyword>
<reference evidence="1" key="1">
    <citation type="submission" date="2020-10" db="EMBL/GenBank/DDBJ databases">
        <authorList>
            <person name="Han B."/>
            <person name="Lu T."/>
            <person name="Zhao Q."/>
            <person name="Huang X."/>
            <person name="Zhao Y."/>
        </authorList>
    </citation>
    <scope>NUCLEOTIDE SEQUENCE</scope>
</reference>
<dbReference type="AlphaFoldDB" id="A0A811NDK7"/>
<proteinExistence type="predicted"/>
<gene>
    <name evidence="1" type="ORF">NCGR_LOCUS15022</name>
</gene>
<dbReference type="Proteomes" id="UP000604825">
    <property type="component" value="Unassembled WGS sequence"/>
</dbReference>
<dbReference type="EMBL" id="CAJGYO010000004">
    <property type="protein sequence ID" value="CAD6222280.1"/>
    <property type="molecule type" value="Genomic_DNA"/>
</dbReference>
<evidence type="ECO:0000313" key="2">
    <source>
        <dbReference type="Proteomes" id="UP000604825"/>
    </source>
</evidence>
<evidence type="ECO:0000313" key="1">
    <source>
        <dbReference type="EMBL" id="CAD6222280.1"/>
    </source>
</evidence>
<protein>
    <submittedName>
        <fullName evidence="1">Uncharacterized protein</fullName>
    </submittedName>
</protein>
<accession>A0A811NDK7</accession>
<organism evidence="1 2">
    <name type="scientific">Miscanthus lutarioriparius</name>
    <dbReference type="NCBI Taxonomy" id="422564"/>
    <lineage>
        <taxon>Eukaryota</taxon>
        <taxon>Viridiplantae</taxon>
        <taxon>Streptophyta</taxon>
        <taxon>Embryophyta</taxon>
        <taxon>Tracheophyta</taxon>
        <taxon>Spermatophyta</taxon>
        <taxon>Magnoliopsida</taxon>
        <taxon>Liliopsida</taxon>
        <taxon>Poales</taxon>
        <taxon>Poaceae</taxon>
        <taxon>PACMAD clade</taxon>
        <taxon>Panicoideae</taxon>
        <taxon>Andropogonodae</taxon>
        <taxon>Andropogoneae</taxon>
        <taxon>Saccharinae</taxon>
        <taxon>Miscanthus</taxon>
    </lineage>
</organism>